<dbReference type="PANTHER" id="PTHR47810">
    <property type="entry name" value="DNA LIGASE"/>
    <property type="match status" value="1"/>
</dbReference>
<evidence type="ECO:0000256" key="4">
    <source>
        <dbReference type="ARBA" id="ARBA00022598"/>
    </source>
</evidence>
<evidence type="ECO:0000256" key="1">
    <source>
        <dbReference type="ARBA" id="ARBA00001968"/>
    </source>
</evidence>
<evidence type="ECO:0000256" key="2">
    <source>
        <dbReference type="ARBA" id="ARBA00007572"/>
    </source>
</evidence>
<dbReference type="GO" id="GO:0003910">
    <property type="term" value="F:DNA ligase (ATP) activity"/>
    <property type="evidence" value="ECO:0007669"/>
    <property type="project" value="InterPro"/>
</dbReference>
<dbReference type="SUPFAM" id="SSF56091">
    <property type="entry name" value="DNA ligase/mRNA capping enzyme, catalytic domain"/>
    <property type="match status" value="1"/>
</dbReference>
<comment type="similarity">
    <text evidence="2">Belongs to the ATP-dependent DNA ligase family.</text>
</comment>
<organism evidence="9">
    <name type="scientific">uncultured Caudovirales phage</name>
    <dbReference type="NCBI Taxonomy" id="2100421"/>
    <lineage>
        <taxon>Viruses</taxon>
        <taxon>Duplodnaviria</taxon>
        <taxon>Heunggongvirae</taxon>
        <taxon>Uroviricota</taxon>
        <taxon>Caudoviricetes</taxon>
        <taxon>Peduoviridae</taxon>
        <taxon>Maltschvirus</taxon>
        <taxon>Maltschvirus maltsch</taxon>
    </lineage>
</organism>
<evidence type="ECO:0000313" key="9">
    <source>
        <dbReference type="EMBL" id="CAB4122735.1"/>
    </source>
</evidence>
<dbReference type="Pfam" id="PF01068">
    <property type="entry name" value="DNA_ligase_A_M"/>
    <property type="match status" value="1"/>
</dbReference>
<dbReference type="GO" id="GO:0006310">
    <property type="term" value="P:DNA recombination"/>
    <property type="evidence" value="ECO:0007669"/>
    <property type="project" value="InterPro"/>
</dbReference>
<sequence>MKNAADVVIALQNTSGRLDKEQILREAWKSGITEFFAGARLAYDAMTTFGVKKVPLIAEADATGFKPTGTAADFAALAQNLITRRMTGNAARDALSAAADTYTQHMWNGFYRRVILKDLKCGVTDGTINKVLAEMGKPAQDYEIPVFSCQLAKNGDDLPKKVSGIKMLDRKLDGVRLLTVLDKQAGTVTQFTRNGKINENFTDLTAMLTRLLPVLTQSMVLDGEVVSSNFQALMTQVNRKSDVDTSDSHLALFDIIPLADFQAGECLISQRDRHELLVGLSDAISRVAGDRVYVIPKLTVDLRTAAGQQAFQEFNRETVLAGYEGIMVKDPDASYRTKRTDGWLKIKPSVTFDLEVVGVEIGTPGTKFANTMGNLICRGEDQGKIIETSVGSGFSDELRDEIWANRDKVLNRIVEIKCDVLTQNRNSDTWSMRFPVFMQFRGWEPGEKL</sequence>
<dbReference type="InterPro" id="IPR012340">
    <property type="entry name" value="NA-bd_OB-fold"/>
</dbReference>
<keyword evidence="6" id="KW-0227">DNA damage</keyword>
<dbReference type="Gene3D" id="2.40.50.140">
    <property type="entry name" value="Nucleic acid-binding proteins"/>
    <property type="match status" value="1"/>
</dbReference>
<name>A0A6J5KMZ7_9CAUD</name>
<reference evidence="9" key="1">
    <citation type="submission" date="2020-04" db="EMBL/GenBank/DDBJ databases">
        <authorList>
            <person name="Chiriac C."/>
            <person name="Salcher M."/>
            <person name="Ghai R."/>
            <person name="Kavagutti S V."/>
        </authorList>
    </citation>
    <scope>NUCLEOTIDE SEQUENCE</scope>
</reference>
<protein>
    <recommendedName>
        <fullName evidence="3">DNA ligase</fullName>
    </recommendedName>
</protein>
<dbReference type="PROSITE" id="PS50160">
    <property type="entry name" value="DNA_LIGASE_A3"/>
    <property type="match status" value="1"/>
</dbReference>
<evidence type="ECO:0000256" key="7">
    <source>
        <dbReference type="ARBA" id="ARBA00023204"/>
    </source>
</evidence>
<dbReference type="EMBL" id="LR796167">
    <property type="protein sequence ID" value="CAB4122735.1"/>
    <property type="molecule type" value="Genomic_DNA"/>
</dbReference>
<dbReference type="InterPro" id="IPR050326">
    <property type="entry name" value="NAD_dep_DNA_ligaseB"/>
</dbReference>
<evidence type="ECO:0000256" key="3">
    <source>
        <dbReference type="ARBA" id="ARBA00013308"/>
    </source>
</evidence>
<dbReference type="CDD" id="cd08041">
    <property type="entry name" value="OBF_kDNA_ligase_like"/>
    <property type="match status" value="1"/>
</dbReference>
<keyword evidence="4 9" id="KW-0436">Ligase</keyword>
<dbReference type="SUPFAM" id="SSF50249">
    <property type="entry name" value="Nucleic acid-binding proteins"/>
    <property type="match status" value="1"/>
</dbReference>
<dbReference type="GO" id="GO:0006281">
    <property type="term" value="P:DNA repair"/>
    <property type="evidence" value="ECO:0007669"/>
    <property type="project" value="UniProtKB-KW"/>
</dbReference>
<evidence type="ECO:0000256" key="6">
    <source>
        <dbReference type="ARBA" id="ARBA00022763"/>
    </source>
</evidence>
<proteinExistence type="inferred from homology"/>
<dbReference type="InterPro" id="IPR012310">
    <property type="entry name" value="DNA_ligase_ATP-dep_cent"/>
</dbReference>
<accession>A0A6J5KMZ7</accession>
<keyword evidence="7" id="KW-0234">DNA repair</keyword>
<feature type="domain" description="ATP-dependent DNA ligase family profile" evidence="8">
    <location>
        <begin position="241"/>
        <end position="349"/>
    </location>
</feature>
<dbReference type="Pfam" id="PF14743">
    <property type="entry name" value="DNA_ligase_OB_2"/>
    <property type="match status" value="1"/>
</dbReference>
<dbReference type="Gene3D" id="3.30.470.30">
    <property type="entry name" value="DNA ligase/mRNA capping enzyme"/>
    <property type="match status" value="1"/>
</dbReference>
<gene>
    <name evidence="9" type="ORF">UFOVP29_61</name>
</gene>
<dbReference type="GO" id="GO:0005524">
    <property type="term" value="F:ATP binding"/>
    <property type="evidence" value="ECO:0007669"/>
    <property type="project" value="InterPro"/>
</dbReference>
<dbReference type="InterPro" id="IPR029319">
    <property type="entry name" value="DNA_ligase_OB"/>
</dbReference>
<dbReference type="GO" id="GO:0006260">
    <property type="term" value="P:DNA replication"/>
    <property type="evidence" value="ECO:0007669"/>
    <property type="project" value="UniProtKB-KW"/>
</dbReference>
<dbReference type="PANTHER" id="PTHR47810:SF1">
    <property type="entry name" value="DNA LIGASE B"/>
    <property type="match status" value="1"/>
</dbReference>
<comment type="cofactor">
    <cofactor evidence="1">
        <name>a divalent metal cation</name>
        <dbReference type="ChEBI" id="CHEBI:60240"/>
    </cofactor>
</comment>
<evidence type="ECO:0000259" key="8">
    <source>
        <dbReference type="PROSITE" id="PS50160"/>
    </source>
</evidence>
<evidence type="ECO:0000256" key="5">
    <source>
        <dbReference type="ARBA" id="ARBA00022705"/>
    </source>
</evidence>
<keyword evidence="5" id="KW-0235">DNA replication</keyword>